<dbReference type="Pfam" id="PF04015">
    <property type="entry name" value="DUF362"/>
    <property type="match status" value="1"/>
</dbReference>
<keyword evidence="4" id="KW-1185">Reference proteome</keyword>
<evidence type="ECO:0000259" key="2">
    <source>
        <dbReference type="Pfam" id="PF04015"/>
    </source>
</evidence>
<evidence type="ECO:0000256" key="1">
    <source>
        <dbReference type="SAM" id="Phobius"/>
    </source>
</evidence>
<proteinExistence type="predicted"/>
<feature type="transmembrane region" description="Helical" evidence="1">
    <location>
        <begin position="6"/>
        <end position="24"/>
    </location>
</feature>
<feature type="domain" description="DUF362" evidence="2">
    <location>
        <begin position="89"/>
        <end position="285"/>
    </location>
</feature>
<gene>
    <name evidence="3" type="ORF">BROSI_A0445</name>
</gene>
<evidence type="ECO:0000313" key="3">
    <source>
        <dbReference type="EMBL" id="GAN31941.1"/>
    </source>
</evidence>
<reference evidence="4" key="1">
    <citation type="journal article" date="2015" name="Genome Announc.">
        <title>Draft Genome Sequence of an Anaerobic Ammonium-Oxidizing Bacterium, "Candidatus Brocadia sinica".</title>
        <authorList>
            <person name="Oshiki M."/>
            <person name="Shinyako-Hata K."/>
            <person name="Satoh H."/>
            <person name="Okabe S."/>
        </authorList>
    </citation>
    <scope>NUCLEOTIDE SEQUENCE [LARGE SCALE GENOMIC DNA]</scope>
    <source>
        <strain evidence="4">JPN1</strain>
    </source>
</reference>
<dbReference type="RefSeq" id="WP_052561962.1">
    <property type="nucleotide sequence ID" value="NZ_BAFN01000001.1"/>
</dbReference>
<accession>A0ABQ0JT92</accession>
<name>A0ABQ0JT92_9BACT</name>
<protein>
    <submittedName>
        <fullName evidence="3">Uncharacterized conserved protein</fullName>
    </submittedName>
</protein>
<dbReference type="InterPro" id="IPR007160">
    <property type="entry name" value="DUF362"/>
</dbReference>
<organism evidence="3 4">
    <name type="scientific">Candidatus Brocadia sinica JPN1</name>
    <dbReference type="NCBI Taxonomy" id="1197129"/>
    <lineage>
        <taxon>Bacteria</taxon>
        <taxon>Pseudomonadati</taxon>
        <taxon>Planctomycetota</taxon>
        <taxon>Candidatus Brocadiia</taxon>
        <taxon>Candidatus Brocadiales</taxon>
        <taxon>Candidatus Brocadiaceae</taxon>
        <taxon>Candidatus Brocadia</taxon>
    </lineage>
</organism>
<dbReference type="EMBL" id="BAFN01000001">
    <property type="protein sequence ID" value="GAN31941.1"/>
    <property type="molecule type" value="Genomic_DNA"/>
</dbReference>
<evidence type="ECO:0000313" key="4">
    <source>
        <dbReference type="Proteomes" id="UP000032309"/>
    </source>
</evidence>
<sequence length="352" mass="39874">MRITRYPLFYVIGISIYLILNLRWRYVFKHLFLRPKTKKVHLQQIPNVYKDNDKILVSLVQGEDIYAMLKEGIELLGGLEKLDIQGKSVLIKPNIVNRYPNPANTNPLVIKHLIKLLHKSGVSKILVGDMSAIFTLPTKKNAMKSGIWEAIQTDGATFVPFEDHGWVEVDIPHGRFMKKAMVSEIIYSVDRIINVPVIKTHNYANYSISLKNFIGAIHPQQRPYFIAPDFWDEVVAEMNIAYTPHLNILDGTKIFVKGGPTKGTVATPNLIIATGDRIAADVVGLSIIRAFGGRERTSSNKDVWEQRQVKRAIDLHLGVSDPSELKIISKSLSTNKPNFDKLIEEVQHYLNK</sequence>
<keyword evidence="1" id="KW-0812">Transmembrane</keyword>
<comment type="caution">
    <text evidence="3">The sequence shown here is derived from an EMBL/GenBank/DDBJ whole genome shotgun (WGS) entry which is preliminary data.</text>
</comment>
<dbReference type="Proteomes" id="UP000032309">
    <property type="component" value="Unassembled WGS sequence"/>
</dbReference>
<keyword evidence="1" id="KW-1133">Transmembrane helix</keyword>
<keyword evidence="1" id="KW-0472">Membrane</keyword>